<feature type="region of interest" description="Disordered" evidence="1">
    <location>
        <begin position="57"/>
        <end position="94"/>
    </location>
</feature>
<sequence length="907" mass="100643">MPKMATGSDGRCCSCNNPRSTCQRCSCVKKQKPCLSCKPGSESRCRNPYNVVTIPLEEASSSSGPSNQTVPPRDSPSDSLPSSPDVTNSPHSSISLFSPNTTLLNAEGVEDDNGGHYLDNLEIESILSSAYGSSLHDHSDPPCHPEWHARWKTITQLSASHYFLPKGQCGRRYIGILCDEIDSLLRWSSTSERVLVFSSVILQRDKQVTKRRDVIRSLNRRMDMWRDDKFDLLVQESCRCDRSFTSHRRRKHDKDYIEKVFTRLMLQGKVRAAMRWLTDRSKGSILSPSDKVTMSVNGARCETTVIDALKSKHPSSHSPHSSTLLTASPLPLLEDIEITGSHVGLVARRIQGSAGPCGCDSAHWQDILCRFGASSRRLCDSIAGLSRSLSNSLVDWSRIQALLANRLIALDKQPGIRPIGIGETLRRIICKVVCMVTRDDATSVCGTEQLCAGLKCGIEGAIHTATELFDSHDDDFGVLIMDASNAFNSINRLAMLWNIRILWPRASRFIFNTYRGRSSLLLKGSVEVLYSCEGVVQGDPLSMFMYAVATLPLIRSLSDSSPCLQLWYADDSSALGAFDSIKSWLDSLSTTGPLFGYHPEPRKSYLIVKEATFDHATALFEDYGVNVVTSRRFLGGVIGSTTERDLFVSHKVEEWSHTVELLASIAIHQPQAAYVALTKSLQCEWTFLQRVIPPCSHLFQAIENSLSSSFIPNLLGHECSKLDRLVYSLPTKLGGLNIPLPTLSTTLAYESSLAATSILSDAIKGSITFSLSDHEGQVLQSRSDFSKLKLSAHDNTLSHIIDMADPIYKRAILRNCKSLPSWLNALPIQQEHFDLSANEFRDALCLRYLKPLLNTPTNCDGCNAPFTTSHALDCRRGGLVVQRHNEIRDFIFDISSMVWSQTIKEPM</sequence>
<proteinExistence type="predicted"/>
<dbReference type="InParanoid" id="A0A1X7SXG4"/>
<dbReference type="eggNOG" id="ENOG502S9D9">
    <property type="taxonomic scope" value="Eukaryota"/>
</dbReference>
<name>A0A1X7SXG4_AMPQE</name>
<accession>A0A1X7SXG4</accession>
<evidence type="ECO:0000256" key="1">
    <source>
        <dbReference type="SAM" id="MobiDB-lite"/>
    </source>
</evidence>
<feature type="compositionally biased region" description="Polar residues" evidence="1">
    <location>
        <begin position="59"/>
        <end position="70"/>
    </location>
</feature>
<organism evidence="2">
    <name type="scientific">Amphimedon queenslandica</name>
    <name type="common">Sponge</name>
    <dbReference type="NCBI Taxonomy" id="400682"/>
    <lineage>
        <taxon>Eukaryota</taxon>
        <taxon>Metazoa</taxon>
        <taxon>Porifera</taxon>
        <taxon>Demospongiae</taxon>
        <taxon>Heteroscleromorpha</taxon>
        <taxon>Haplosclerida</taxon>
        <taxon>Niphatidae</taxon>
        <taxon>Amphimedon</taxon>
    </lineage>
</organism>
<dbReference type="EnsemblMetazoa" id="Aqu2.1.06653_001">
    <property type="protein sequence ID" value="Aqu2.1.06653_001"/>
    <property type="gene ID" value="Aqu2.1.06653"/>
</dbReference>
<protein>
    <recommendedName>
        <fullName evidence="3">Reverse transcriptase domain-containing protein</fullName>
    </recommendedName>
</protein>
<evidence type="ECO:0008006" key="3">
    <source>
        <dbReference type="Google" id="ProtNLM"/>
    </source>
</evidence>
<evidence type="ECO:0000313" key="2">
    <source>
        <dbReference type="EnsemblMetazoa" id="Aqu2.1.06653_001"/>
    </source>
</evidence>
<dbReference type="AlphaFoldDB" id="A0A1X7SXG4"/>
<dbReference type="OrthoDB" id="8118845at2759"/>
<reference evidence="2" key="1">
    <citation type="submission" date="2017-05" db="UniProtKB">
        <authorList>
            <consortium name="EnsemblMetazoa"/>
        </authorList>
    </citation>
    <scope>IDENTIFICATION</scope>
</reference>